<dbReference type="Proteomes" id="UP000008694">
    <property type="component" value="Unassembled WGS sequence"/>
</dbReference>
<proteinExistence type="predicted"/>
<evidence type="ECO:0000313" key="3">
    <source>
        <dbReference type="EMBL" id="EFH46239.1"/>
    </source>
</evidence>
<dbReference type="EMBL" id="GL348719">
    <property type="protein sequence ID" value="EFH46239.1"/>
    <property type="molecule type" value="Genomic_DNA"/>
</dbReference>
<dbReference type="AlphaFoldDB" id="D7MGQ7"/>
<gene>
    <name evidence="3" type="ORF">ARALYDRAFT_914709</name>
</gene>
<dbReference type="Gramene" id="scaffold_702451.1">
    <property type="protein sequence ID" value="scaffold_702451.1"/>
    <property type="gene ID" value="scaffold_702451.1"/>
</dbReference>
<dbReference type="InterPro" id="IPR056988">
    <property type="entry name" value="Zn_ribbon_pln"/>
</dbReference>
<reference evidence="4" key="1">
    <citation type="journal article" date="2011" name="Nat. Genet.">
        <title>The Arabidopsis lyrata genome sequence and the basis of rapid genome size change.</title>
        <authorList>
            <person name="Hu T.T."/>
            <person name="Pattyn P."/>
            <person name="Bakker E.G."/>
            <person name="Cao J."/>
            <person name="Cheng J.-F."/>
            <person name="Clark R.M."/>
            <person name="Fahlgren N."/>
            <person name="Fawcett J.A."/>
            <person name="Grimwood J."/>
            <person name="Gundlach H."/>
            <person name="Haberer G."/>
            <person name="Hollister J.D."/>
            <person name="Ossowski S."/>
            <person name="Ottilar R.P."/>
            <person name="Salamov A.A."/>
            <person name="Schneeberger K."/>
            <person name="Spannagl M."/>
            <person name="Wang X."/>
            <person name="Yang L."/>
            <person name="Nasrallah M.E."/>
            <person name="Bergelson J."/>
            <person name="Carrington J.C."/>
            <person name="Gaut B.S."/>
            <person name="Schmutz J."/>
            <person name="Mayer K.F.X."/>
            <person name="Van de Peer Y."/>
            <person name="Grigoriev I.V."/>
            <person name="Nordborg M."/>
            <person name="Weigel D."/>
            <person name="Guo Y.-L."/>
        </authorList>
    </citation>
    <scope>NUCLEOTIDE SEQUENCE [LARGE SCALE GENOMIC DNA]</scope>
    <source>
        <strain evidence="4">cv. MN47</strain>
    </source>
</reference>
<feature type="region of interest" description="Disordered" evidence="1">
    <location>
        <begin position="215"/>
        <end position="235"/>
    </location>
</feature>
<sequence length="235" mass="26287">MNYGTFWTVCSSNRCKTYWEFTRGYLNKTLTCQNCHQDLVATEILPETNNGSPVITLSPCNQPMSKNTRDTFSTSNSNAAPRRMRRWFEPKPELDSSPSKEKTSISWTVCNRCKTLCKFVRANSLNKNLACPYCSEDFLAAEIIPSIVNGRPVIKSSLPFGQSRRKNTSSDASYSTTSASDSSAKTAYKSEEILKRLFPESREKIAADFAVAAAGGNAKEAKRDLQEDDNRKCKL</sequence>
<accession>D7MGQ7</accession>
<evidence type="ECO:0000259" key="2">
    <source>
        <dbReference type="Pfam" id="PF23551"/>
    </source>
</evidence>
<organism evidence="4">
    <name type="scientific">Arabidopsis lyrata subsp. lyrata</name>
    <name type="common">Lyre-leaved rock-cress</name>
    <dbReference type="NCBI Taxonomy" id="81972"/>
    <lineage>
        <taxon>Eukaryota</taxon>
        <taxon>Viridiplantae</taxon>
        <taxon>Streptophyta</taxon>
        <taxon>Embryophyta</taxon>
        <taxon>Tracheophyta</taxon>
        <taxon>Spermatophyta</taxon>
        <taxon>Magnoliopsida</taxon>
        <taxon>eudicotyledons</taxon>
        <taxon>Gunneridae</taxon>
        <taxon>Pentapetalae</taxon>
        <taxon>rosids</taxon>
        <taxon>malvids</taxon>
        <taxon>Brassicales</taxon>
        <taxon>Brassicaceae</taxon>
        <taxon>Camelineae</taxon>
        <taxon>Arabidopsis</taxon>
    </lineage>
</organism>
<dbReference type="PANTHER" id="PTHR44137">
    <property type="entry name" value="BNAC03G44070D PROTEIN"/>
    <property type="match status" value="1"/>
</dbReference>
<protein>
    <recommendedName>
        <fullName evidence="2">Zinc beta-ribbon domain-containing protein</fullName>
    </recommendedName>
</protein>
<feature type="region of interest" description="Disordered" evidence="1">
    <location>
        <begin position="157"/>
        <end position="181"/>
    </location>
</feature>
<feature type="compositionally biased region" description="Low complexity" evidence="1">
    <location>
        <begin position="169"/>
        <end position="181"/>
    </location>
</feature>
<dbReference type="Pfam" id="PF23551">
    <property type="entry name" value="Zn_ribbon_20"/>
    <property type="match status" value="2"/>
</dbReference>
<name>D7MGQ7_ARALL</name>
<dbReference type="HOGENOM" id="CLU_1181628_0_0_1"/>
<dbReference type="PANTHER" id="PTHR44137:SF23">
    <property type="entry name" value="CHAPERONE DNAJ-DOMAIN SUPERFAMILY PROTEIN"/>
    <property type="match status" value="1"/>
</dbReference>
<evidence type="ECO:0000256" key="1">
    <source>
        <dbReference type="SAM" id="MobiDB-lite"/>
    </source>
</evidence>
<feature type="domain" description="Zinc beta-ribbon" evidence="2">
    <location>
        <begin position="107"/>
        <end position="140"/>
    </location>
</feature>
<dbReference type="STRING" id="81972.D7MGQ7"/>
<feature type="domain" description="Zinc beta-ribbon" evidence="2">
    <location>
        <begin position="6"/>
        <end position="41"/>
    </location>
</feature>
<evidence type="ECO:0000313" key="4">
    <source>
        <dbReference type="Proteomes" id="UP000008694"/>
    </source>
</evidence>
<keyword evidence="4" id="KW-1185">Reference proteome</keyword>
<feature type="compositionally biased region" description="Basic and acidic residues" evidence="1">
    <location>
        <begin position="219"/>
        <end position="235"/>
    </location>
</feature>